<reference evidence="7" key="1">
    <citation type="journal article" date="2012" name="Proc. Natl. Acad. Sci. U.S.A.">
        <title>Antigenic diversity is generated by distinct evolutionary mechanisms in African trypanosome species.</title>
        <authorList>
            <person name="Jackson A.P."/>
            <person name="Berry A."/>
            <person name="Aslett M."/>
            <person name="Allison H.C."/>
            <person name="Burton P."/>
            <person name="Vavrova-Anderson J."/>
            <person name="Brown R."/>
            <person name="Browne H."/>
            <person name="Corton N."/>
            <person name="Hauser H."/>
            <person name="Gamble J."/>
            <person name="Gilderthorp R."/>
            <person name="Marcello L."/>
            <person name="McQuillan J."/>
            <person name="Otto T.D."/>
            <person name="Quail M.A."/>
            <person name="Sanders M.J."/>
            <person name="van Tonder A."/>
            <person name="Ginger M.L."/>
            <person name="Field M.C."/>
            <person name="Barry J.D."/>
            <person name="Hertz-Fowler C."/>
            <person name="Berriman M."/>
        </authorList>
    </citation>
    <scope>NUCLEOTIDE SEQUENCE</scope>
    <source>
        <strain evidence="7">Y486</strain>
    </source>
</reference>
<sequence length="983" mass="109264">MNAADTCEEVPLEIVDYSCSTCFEEVVREIAQYIVEEFHTRPELRQFVCDTGAQPDLAADCDVTVTGRRFPIRRGRSVQDGDPGIAVEIHAYNLPHKHHWQQQQQHTLHPIVRLFAVPVFFLARSTTNSSSYTDSEASFYLSLLTTAVGCAMRGPLTLRYDTDPLDVPSPFFYERGMAPCFVSVGEHYKGMFVGMAPASTTIGGAKGGANSLQDLVLQPVIKRRFQCSAYASAPELCRRLSDYVYMFQLHIGPRSHIVTKMCDGICLSTRRTYKMKVPRRFPMDGTCGSTSTDTHYVDRTLSWESVLETENKTTLPCGLTTFPFGTGTVPLEGICFTFQWNQLHGTEVPDDGGCGYSLDPFTADSTQLLQHKLVIHAGAIPRHDYEVDHNVTNSAGEYVFTVMERLSCGIDVEAPAYASDRLERMADDVIHCHLTNALEQRALINQLVAGGTCAGELNADIRSVYFPGSLLCRFAYVCATSLDSCEEVCLLWQLVVMRLKSFLSGGAAMGSLLQQLAGTIGLPETDEIDHNLPLLVQKLYFLSYCVRRMHQESKRMSIGHAADGWDDWVEEEVERSEGDAKSFDFSSKQCSDAVNRGKRLITNGEPLMEPEAIPLPPCTSDIFYARSSELEKLGTAHVAQCVRAHMQSEHLFNDMCLFLYVNGAQDGRVVRFPDFVQWHSPRDFVQPPSRAGAAAGEQCSARDDNEYLSKRMHRPSAEHPTEGIWWSLWDRATPRPRSEIIAQSFDAYEQARLTLNWLEHHLSSASLLLETVNANFSNALHRMLSHRCVRSNRAIASFAARSTQNITHSIRKLTGVDVASTAMETFRSTYATALREVEAVETRLCAALAVERMLGASAEAQAQMTECTDPPQTSGGRSTDVTCTSVGHLVSVLSSPDPQENDAKQKYPSLQLPTASLTWDVWCQGNFAQKFGEWSRAPTSSLTRATCMAERPLNTAPCFQQMIVETEESGIFRVALTVGEEVF</sequence>
<comment type="subcellular location">
    <subcellularLocation>
        <location evidence="1">Cytoplasm</location>
    </subcellularLocation>
</comment>
<dbReference type="PANTHER" id="PTHR21422:SF9">
    <property type="entry name" value="RAB3 GTPASE-ACTIVATING PROTEIN CATALYTIC SUBUNIT"/>
    <property type="match status" value="1"/>
</dbReference>
<protein>
    <recommendedName>
        <fullName evidence="3">Rab3 GTPase-activating protein catalytic subunit</fullName>
    </recommendedName>
</protein>
<dbReference type="InterPro" id="IPR026147">
    <property type="entry name" value="Rab3GAP1_conserved"/>
</dbReference>
<dbReference type="AlphaFoldDB" id="G0TSG7"/>
<proteinExistence type="inferred from homology"/>
<dbReference type="Pfam" id="PF13890">
    <property type="entry name" value="Rab3-GTPase_cat"/>
    <property type="match status" value="1"/>
</dbReference>
<comment type="similarity">
    <text evidence="2">Belongs to the Rab3-GAP catalytic subunit family.</text>
</comment>
<keyword evidence="4" id="KW-0343">GTPase activation</keyword>
<dbReference type="PANTHER" id="PTHR21422">
    <property type="entry name" value="RAB3 GTPASE-ACTIVATING PROTEIN CATALYTIC SUBUNIT"/>
    <property type="match status" value="1"/>
</dbReference>
<dbReference type="InterPro" id="IPR045700">
    <property type="entry name" value="Rab3GAP1"/>
</dbReference>
<dbReference type="OMA" id="RLTCMAE"/>
<evidence type="ECO:0000256" key="5">
    <source>
        <dbReference type="ARBA" id="ARBA00022490"/>
    </source>
</evidence>
<dbReference type="VEuPathDB" id="TriTrypDB:TvY486_0300860"/>
<evidence type="ECO:0000259" key="6">
    <source>
        <dbReference type="Pfam" id="PF13890"/>
    </source>
</evidence>
<organism evidence="7">
    <name type="scientific">Trypanosoma vivax (strain Y486)</name>
    <dbReference type="NCBI Taxonomy" id="1055687"/>
    <lineage>
        <taxon>Eukaryota</taxon>
        <taxon>Discoba</taxon>
        <taxon>Euglenozoa</taxon>
        <taxon>Kinetoplastea</taxon>
        <taxon>Metakinetoplastina</taxon>
        <taxon>Trypanosomatida</taxon>
        <taxon>Trypanosomatidae</taxon>
        <taxon>Trypanosoma</taxon>
        <taxon>Duttonella</taxon>
    </lineage>
</organism>
<dbReference type="GO" id="GO:0005737">
    <property type="term" value="C:cytoplasm"/>
    <property type="evidence" value="ECO:0007669"/>
    <property type="project" value="UniProtKB-SubCell"/>
</dbReference>
<accession>G0TSG7</accession>
<name>G0TSG7_TRYVY</name>
<dbReference type="EMBL" id="HE573019">
    <property type="protein sequence ID" value="CCC46894.1"/>
    <property type="molecule type" value="Genomic_DNA"/>
</dbReference>
<feature type="domain" description="Rab3GAP catalytic subunit conserved" evidence="6">
    <location>
        <begin position="589"/>
        <end position="759"/>
    </location>
</feature>
<evidence type="ECO:0000256" key="2">
    <source>
        <dbReference type="ARBA" id="ARBA00008856"/>
    </source>
</evidence>
<dbReference type="GO" id="GO:0005096">
    <property type="term" value="F:GTPase activator activity"/>
    <property type="evidence" value="ECO:0007669"/>
    <property type="project" value="UniProtKB-KW"/>
</dbReference>
<evidence type="ECO:0000256" key="1">
    <source>
        <dbReference type="ARBA" id="ARBA00004496"/>
    </source>
</evidence>
<evidence type="ECO:0000313" key="7">
    <source>
        <dbReference type="EMBL" id="CCC46894.1"/>
    </source>
</evidence>
<evidence type="ECO:0000256" key="4">
    <source>
        <dbReference type="ARBA" id="ARBA00022468"/>
    </source>
</evidence>
<keyword evidence="5" id="KW-0963">Cytoplasm</keyword>
<gene>
    <name evidence="7" type="ORF">TVY486_0300860</name>
</gene>
<evidence type="ECO:0000256" key="3">
    <source>
        <dbReference type="ARBA" id="ARBA00015817"/>
    </source>
</evidence>